<dbReference type="EMBL" id="SGXT01000013">
    <property type="protein sequence ID" value="RZT62372.1"/>
    <property type="molecule type" value="Genomic_DNA"/>
</dbReference>
<evidence type="ECO:0000313" key="3">
    <source>
        <dbReference type="Proteomes" id="UP000292408"/>
    </source>
</evidence>
<feature type="transmembrane region" description="Helical" evidence="1">
    <location>
        <begin position="108"/>
        <end position="128"/>
    </location>
</feature>
<comment type="caution">
    <text evidence="2">The sequence shown here is derived from an EMBL/GenBank/DDBJ whole genome shotgun (WGS) entry which is preliminary data.</text>
</comment>
<keyword evidence="3" id="KW-1185">Reference proteome</keyword>
<reference evidence="2 3" key="1">
    <citation type="journal article" date="2015" name="Stand. Genomic Sci.">
        <title>Genomic Encyclopedia of Bacterial and Archaeal Type Strains, Phase III: the genomes of soil and plant-associated and newly described type strains.</title>
        <authorList>
            <person name="Whitman W.B."/>
            <person name="Woyke T."/>
            <person name="Klenk H.P."/>
            <person name="Zhou Y."/>
            <person name="Lilburn T.G."/>
            <person name="Beck B.J."/>
            <person name="De Vos P."/>
            <person name="Vandamme P."/>
            <person name="Eisen J.A."/>
            <person name="Garrity G."/>
            <person name="Hugenholtz P."/>
            <person name="Kyrpides N.C."/>
        </authorList>
    </citation>
    <scope>NUCLEOTIDE SEQUENCE [LARGE SCALE GENOMIC DNA]</scope>
    <source>
        <strain evidence="2 3">AC4r</strain>
    </source>
</reference>
<dbReference type="RefSeq" id="WP_130281477.1">
    <property type="nucleotide sequence ID" value="NZ_SGXT01000013.1"/>
</dbReference>
<sequence length="200" mass="20606">MPAPVRSPGALPVPAPSRRVLAVLALAIVIVLLTLAAALVIENLDWFVVQGWALRLLAVVGLVAWPRLGRMGRVGAIAFAAGVTAFSAVEFALLVAPELGSSGALDGLAIPFFFVAAIGFFLLVFGAIRSVRGPWWVTLALAGALAALTGLSALGTTTGVTEELAIMQVVSQGYLLVATVVASIAALIDGVRAVRRRRAS</sequence>
<feature type="transmembrane region" description="Helical" evidence="1">
    <location>
        <begin position="77"/>
        <end position="96"/>
    </location>
</feature>
<keyword evidence="1" id="KW-0472">Membrane</keyword>
<feature type="transmembrane region" description="Helical" evidence="1">
    <location>
        <begin position="47"/>
        <end position="65"/>
    </location>
</feature>
<dbReference type="Proteomes" id="UP000292408">
    <property type="component" value="Unassembled WGS sequence"/>
</dbReference>
<feature type="transmembrane region" description="Helical" evidence="1">
    <location>
        <begin position="174"/>
        <end position="194"/>
    </location>
</feature>
<keyword evidence="1" id="KW-1133">Transmembrane helix</keyword>
<proteinExistence type="predicted"/>
<protein>
    <submittedName>
        <fullName evidence="2">Uncharacterized protein</fullName>
    </submittedName>
</protein>
<dbReference type="AlphaFoldDB" id="A0A4Q7TS19"/>
<feature type="transmembrane region" description="Helical" evidence="1">
    <location>
        <begin position="20"/>
        <end position="41"/>
    </location>
</feature>
<evidence type="ECO:0000313" key="2">
    <source>
        <dbReference type="EMBL" id="RZT62372.1"/>
    </source>
</evidence>
<accession>A0A4Q7TS19</accession>
<keyword evidence="1" id="KW-0812">Transmembrane</keyword>
<organism evidence="2 3">
    <name type="scientific">Microcella alkaliphila</name>
    <dbReference type="NCBI Taxonomy" id="279828"/>
    <lineage>
        <taxon>Bacteria</taxon>
        <taxon>Bacillati</taxon>
        <taxon>Actinomycetota</taxon>
        <taxon>Actinomycetes</taxon>
        <taxon>Micrococcales</taxon>
        <taxon>Microbacteriaceae</taxon>
        <taxon>Microcella</taxon>
    </lineage>
</organism>
<name>A0A4Q7TS19_9MICO</name>
<gene>
    <name evidence="2" type="ORF">EV140_0895</name>
</gene>
<feature type="transmembrane region" description="Helical" evidence="1">
    <location>
        <begin position="135"/>
        <end position="154"/>
    </location>
</feature>
<evidence type="ECO:0000256" key="1">
    <source>
        <dbReference type="SAM" id="Phobius"/>
    </source>
</evidence>